<organism evidence="3 4">
    <name type="scientific">Ectopseudomonas oleovorans (strain CECT 5344)</name>
    <name type="common">Pseudomonas pseudoalcaligenes</name>
    <dbReference type="NCBI Taxonomy" id="1182590"/>
    <lineage>
        <taxon>Bacteria</taxon>
        <taxon>Pseudomonadati</taxon>
        <taxon>Pseudomonadota</taxon>
        <taxon>Gammaproteobacteria</taxon>
        <taxon>Pseudomonadales</taxon>
        <taxon>Pseudomonadaceae</taxon>
        <taxon>Ectopseudomonas</taxon>
    </lineage>
</organism>
<dbReference type="Proteomes" id="UP000032841">
    <property type="component" value="Chromosome"/>
</dbReference>
<keyword evidence="3" id="KW-0560">Oxidoreductase</keyword>
<dbReference type="FunFam" id="3.40.50.720:FF:000084">
    <property type="entry name" value="Short-chain dehydrogenase reductase"/>
    <property type="match status" value="1"/>
</dbReference>
<comment type="similarity">
    <text evidence="1 2">Belongs to the short-chain dehydrogenases/reductases (SDR) family.</text>
</comment>
<sequence length="269" mass="29108">MSEQGCRRFLGKVALVTGAGQGIGLATAWRLAREGAQVVLADKSAAPTHEAAEAMRAEGLEVAVAIADLATYAGAQSVMAETESAFGRIDVLVNNVGGTIWKKPFWHYSEDEIKAEVERSFWPPLWCCRAVVPYMQARGGAIVNVGSNATMGIFRIPYSASKGGVVGLTTALAVELADFNIRVNCVAPGNTAVKERPTPRLERELSDQEKQWNQQFYDYVTKEGLFDRPASIEEQAAVIVFLASDDASYMTGEILDTGKRGMRISSVAR</sequence>
<evidence type="ECO:0000256" key="2">
    <source>
        <dbReference type="RuleBase" id="RU000363"/>
    </source>
</evidence>
<dbReference type="AlphaFoldDB" id="W6QZ75"/>
<dbReference type="Gene3D" id="3.40.50.720">
    <property type="entry name" value="NAD(P)-binding Rossmann-like Domain"/>
    <property type="match status" value="1"/>
</dbReference>
<accession>W6QZ75</accession>
<dbReference type="PROSITE" id="PS00061">
    <property type="entry name" value="ADH_SHORT"/>
    <property type="match status" value="1"/>
</dbReference>
<gene>
    <name evidence="3" type="primary">benD</name>
    <name evidence="3" type="ORF">BN5_3608</name>
</gene>
<dbReference type="GO" id="GO:0047116">
    <property type="term" value="F:1,6-dihydroxycyclohexa-2,4-diene-1-carboxylate dehydrogenase activity"/>
    <property type="evidence" value="ECO:0007669"/>
    <property type="project" value="UniProtKB-EC"/>
</dbReference>
<dbReference type="RefSeq" id="WP_003463094.1">
    <property type="nucleotide sequence ID" value="NZ_HG916826.1"/>
</dbReference>
<dbReference type="eggNOG" id="COG1028">
    <property type="taxonomic scope" value="Bacteria"/>
</dbReference>
<dbReference type="InterPro" id="IPR036291">
    <property type="entry name" value="NAD(P)-bd_dom_sf"/>
</dbReference>
<dbReference type="SUPFAM" id="SSF51735">
    <property type="entry name" value="NAD(P)-binding Rossmann-fold domains"/>
    <property type="match status" value="1"/>
</dbReference>
<dbReference type="EC" id="1.3.1.25" evidence="3"/>
<dbReference type="KEGG" id="ppse:BN5_3608"/>
<dbReference type="Pfam" id="PF00106">
    <property type="entry name" value="adh_short"/>
    <property type="match status" value="1"/>
</dbReference>
<evidence type="ECO:0000313" key="3">
    <source>
        <dbReference type="EMBL" id="CDM42160.1"/>
    </source>
</evidence>
<dbReference type="EMBL" id="HG916826">
    <property type="protein sequence ID" value="CDM42160.1"/>
    <property type="molecule type" value="Genomic_DNA"/>
</dbReference>
<dbReference type="PANTHER" id="PTHR42760:SF123">
    <property type="entry name" value="OXIDOREDUCTASE"/>
    <property type="match status" value="1"/>
</dbReference>
<dbReference type="InterPro" id="IPR020904">
    <property type="entry name" value="Sc_DH/Rdtase_CS"/>
</dbReference>
<dbReference type="OrthoDB" id="9803333at2"/>
<dbReference type="GO" id="GO:0030497">
    <property type="term" value="P:fatty acid elongation"/>
    <property type="evidence" value="ECO:0007669"/>
    <property type="project" value="TreeGrafter"/>
</dbReference>
<evidence type="ECO:0000256" key="1">
    <source>
        <dbReference type="ARBA" id="ARBA00006484"/>
    </source>
</evidence>
<dbReference type="PRINTS" id="PR00081">
    <property type="entry name" value="GDHRDH"/>
</dbReference>
<dbReference type="HOGENOM" id="CLU_010194_1_2_6"/>
<dbReference type="NCBIfam" id="NF009463">
    <property type="entry name" value="PRK12823.1"/>
    <property type="match status" value="1"/>
</dbReference>
<protein>
    <submittedName>
        <fullName evidence="3">1,6-dihydroxycyclohexa-2, 4-diene-1-carboxylatedehydrogenase</fullName>
        <ecNumber evidence="3">1.3.1.25</ecNumber>
    </submittedName>
</protein>
<evidence type="ECO:0000313" key="4">
    <source>
        <dbReference type="Proteomes" id="UP000032841"/>
    </source>
</evidence>
<name>W6QZ75_ECTO5</name>
<reference evidence="3 4" key="1">
    <citation type="submission" date="2013-11" db="EMBL/GenBank/DDBJ databases">
        <title>Complete genome sequence of the cyanide-degrading bacterium Pseudomonas pseudoalcaligenes CECT 5344.</title>
        <authorList>
            <person name="Wibberg D."/>
            <person name="Puehler A."/>
            <person name="Schlueter A."/>
        </authorList>
    </citation>
    <scope>NUCLEOTIDE SEQUENCE [LARGE SCALE GENOMIC DNA]</scope>
    <source>
        <strain evidence="4">CECT 5344</strain>
    </source>
</reference>
<dbReference type="PRINTS" id="PR00080">
    <property type="entry name" value="SDRFAMILY"/>
</dbReference>
<dbReference type="PANTHER" id="PTHR42760">
    <property type="entry name" value="SHORT-CHAIN DEHYDROGENASES/REDUCTASES FAMILY MEMBER"/>
    <property type="match status" value="1"/>
</dbReference>
<dbReference type="GO" id="GO:0016616">
    <property type="term" value="F:oxidoreductase activity, acting on the CH-OH group of donors, NAD or NADP as acceptor"/>
    <property type="evidence" value="ECO:0007669"/>
    <property type="project" value="TreeGrafter"/>
</dbReference>
<proteinExistence type="inferred from homology"/>
<dbReference type="InterPro" id="IPR002347">
    <property type="entry name" value="SDR_fam"/>
</dbReference>